<keyword evidence="2" id="KW-0732">Signal</keyword>
<dbReference type="EMBL" id="CP137845">
    <property type="protein sequence ID" value="WPB54016.1"/>
    <property type="molecule type" value="Genomic_DNA"/>
</dbReference>
<keyword evidence="4" id="KW-0449">Lipoprotein</keyword>
<dbReference type="Pfam" id="PF04200">
    <property type="entry name" value="Lipoprotein_17"/>
    <property type="match status" value="5"/>
</dbReference>
<sequence length="1150" mass="132035">MTKLKKSIITLTLISAPLIGATSLVSCRDTREKIIARTINNLNSQLNKVEIFLNPTINKKEKLASEITLTDLITKKDLPENIFVRFVSKNKDNISPIEVDDKAGSLVIEYYLETKNEELNEWIQSKHLKQKIEGFKTLKDLANKDLETVNLTIAESQKSKYLPSEYAKINKFFTFTYDNSKYELLNEKKANDEKGILEVIYWIKNKNTQVESKKESQTFSNFVTKLDLAKKEATRKLNEKIKSINLNELLNVNPLSLLASKITPNNFEKIADHIINIEKLEANDQNGKLKVTFSISSENPELKDVKSNSITVEIIGFLTTEQSQSKEKTDDLLEAQKKLDEAITKKEIEYEFKLKDGLKKEELSPDKITSENFTLSLKDNKYELVNLQLLPNTETGKLTITFKVQTKSEKFHLNVISSNEISIEIQGFLTKNEFDKNEELKKLNLLVAHGDLLVSVKDKDKFSSSEIEAEDFKFNSKYDSEVLHIALIVESLENNKETGEITINFLLKSEKEGFSDIQVKGKQKFSFMLDEQKRVNTIFESLKIGENANYLPTNVHKYGELETYFKNNEELAKILGIWEIISKANVDVVIKSVNFFSKYVKDKLVIEFHLMSKANKTIVSKTRKIEISVLNFGIKKNLENFLSQYKLNINNRRKSELENYDISKIDDKEKFIDRYIKEDKLFAPDLIFSPKDLIIQKTLLSIDAENGSVKIKVTMTFEDVSKEATFTVSGFATKSQLEKISKESEIEKNRLNEELKKIEIKYIGENQKFLDPEEIRDSQLLISKSQDAVFYTTNKKFNTEKGELTLTFKLKSSKKGFSHVESTERELIVSGFSKFDGKKYIEEIKKDFLASKEYADSKSDAISKANAKIDQELVGKKKELIEATKAGFEKSFLDLANGFILSATKTVKVLSLGYGEREELKKLYSELNKLISSTSEEYLSILLQCAKGHKTQSGITYDINLGRDWILSTTVGVWATKIFNEISNSTETFKKLVDIRFEEFKDNSLLNNDKKTFEIKKLGIATLEHILEYYKHLNWQYLIHGQTQEVQPDYNGVGPGKVNLLTNGWTPLFNVEKFYKSQGYINESGNDLYNKLDKFIADNNLKKEDKEPLYKLLHEILWPITNCITIYNPILRDVLQNSLLPALKQINNAK</sequence>
<protein>
    <submittedName>
        <fullName evidence="4">Lipoprotein 17-related variable surface protein</fullName>
    </submittedName>
</protein>
<accession>A0ABZ0PB42</accession>
<feature type="domain" description="Lipoprotein-associated type-17" evidence="3">
    <location>
        <begin position="147"/>
        <end position="223"/>
    </location>
</feature>
<evidence type="ECO:0000259" key="3">
    <source>
        <dbReference type="Pfam" id="PF04200"/>
    </source>
</evidence>
<name>A0ABZ0PB42_9BACT</name>
<evidence type="ECO:0000313" key="4">
    <source>
        <dbReference type="EMBL" id="WPB54016.1"/>
    </source>
</evidence>
<dbReference type="GeneID" id="94493313"/>
<gene>
    <name evidence="4" type="ORF">R9B83_00340</name>
</gene>
<feature type="domain" description="Lipoprotein-associated type-17" evidence="3">
    <location>
        <begin position="352"/>
        <end position="430"/>
    </location>
</feature>
<evidence type="ECO:0000256" key="2">
    <source>
        <dbReference type="SAM" id="SignalP"/>
    </source>
</evidence>
<feature type="domain" description="Lipoprotein-associated type-17" evidence="3">
    <location>
        <begin position="46"/>
        <end position="137"/>
    </location>
</feature>
<evidence type="ECO:0000313" key="5">
    <source>
        <dbReference type="Proteomes" id="UP001303601"/>
    </source>
</evidence>
<feature type="domain" description="Lipoprotein-associated type-17" evidence="3">
    <location>
        <begin position="654"/>
        <end position="733"/>
    </location>
</feature>
<reference evidence="4" key="1">
    <citation type="submission" date="2023-11" db="EMBL/GenBank/DDBJ databases">
        <title>Completed genome sequence of Mycoplasma equirhinis type strain M432/72.</title>
        <authorList>
            <person name="Spergser J."/>
        </authorList>
    </citation>
    <scope>NUCLEOTIDE SEQUENCE [LARGE SCALE GENOMIC DNA]</scope>
    <source>
        <strain evidence="4">M432/72</strain>
    </source>
</reference>
<feature type="signal peptide" evidence="2">
    <location>
        <begin position="1"/>
        <end position="21"/>
    </location>
</feature>
<organism evidence="4 5">
    <name type="scientific">Metamycoplasma equirhinis</name>
    <dbReference type="NCBI Taxonomy" id="92402"/>
    <lineage>
        <taxon>Bacteria</taxon>
        <taxon>Bacillati</taxon>
        <taxon>Mycoplasmatota</taxon>
        <taxon>Mycoplasmoidales</taxon>
        <taxon>Metamycoplasmataceae</taxon>
        <taxon>Metamycoplasma</taxon>
    </lineage>
</organism>
<feature type="chain" id="PRO_5046960071" evidence="2">
    <location>
        <begin position="22"/>
        <end position="1150"/>
    </location>
</feature>
<dbReference type="RefSeq" id="WP_140031402.1">
    <property type="nucleotide sequence ID" value="NZ_CP137845.1"/>
</dbReference>
<proteinExistence type="predicted"/>
<dbReference type="Proteomes" id="UP001303601">
    <property type="component" value="Chromosome"/>
</dbReference>
<keyword evidence="1" id="KW-0175">Coiled coil</keyword>
<keyword evidence="5" id="KW-1185">Reference proteome</keyword>
<dbReference type="InterPro" id="IPR007326">
    <property type="entry name" value="Lipoprotein-assoc_dom"/>
</dbReference>
<feature type="coiled-coil region" evidence="1">
    <location>
        <begin position="734"/>
        <end position="768"/>
    </location>
</feature>
<evidence type="ECO:0000256" key="1">
    <source>
        <dbReference type="SAM" id="Coils"/>
    </source>
</evidence>
<dbReference type="PROSITE" id="PS51257">
    <property type="entry name" value="PROKAR_LIPOPROTEIN"/>
    <property type="match status" value="1"/>
</dbReference>
<feature type="domain" description="Lipoprotein-associated type-17" evidence="3">
    <location>
        <begin position="240"/>
        <end position="319"/>
    </location>
</feature>